<keyword evidence="1" id="KW-1133">Transmembrane helix</keyword>
<organism evidence="2 3">
    <name type="scientific">Candidatus Roizmanbacteria bacterium GW2011_GWA2_32_13</name>
    <dbReference type="NCBI Taxonomy" id="1618475"/>
    <lineage>
        <taxon>Bacteria</taxon>
        <taxon>Candidatus Roizmaniibacteriota</taxon>
    </lineage>
</organism>
<evidence type="ECO:0000313" key="3">
    <source>
        <dbReference type="Proteomes" id="UP000034349"/>
    </source>
</evidence>
<protein>
    <submittedName>
        <fullName evidence="2">Uncharacterized protein</fullName>
    </submittedName>
</protein>
<keyword evidence="1" id="KW-0472">Membrane</keyword>
<dbReference type="Proteomes" id="UP000034349">
    <property type="component" value="Unassembled WGS sequence"/>
</dbReference>
<proteinExistence type="predicted"/>
<name>A0A0F9YYM8_9BACT</name>
<reference evidence="2 3" key="1">
    <citation type="journal article" date="2015" name="Nature">
        <title>rRNA introns, odd ribosomes, and small enigmatic genomes across a large radiation of phyla.</title>
        <authorList>
            <person name="Brown C.T."/>
            <person name="Hug L.A."/>
            <person name="Thomas B.C."/>
            <person name="Sharon I."/>
            <person name="Castelle C.J."/>
            <person name="Singh A."/>
            <person name="Wilkins M.J."/>
            <person name="Williams K.H."/>
            <person name="Banfield J.F."/>
        </authorList>
    </citation>
    <scope>NUCLEOTIDE SEQUENCE [LARGE SCALE GENOMIC DNA]</scope>
</reference>
<comment type="caution">
    <text evidence="2">The sequence shown here is derived from an EMBL/GenBank/DDBJ whole genome shotgun (WGS) entry which is preliminary data.</text>
</comment>
<dbReference type="EMBL" id="LBOK01000016">
    <property type="protein sequence ID" value="KKP36584.1"/>
    <property type="molecule type" value="Genomic_DNA"/>
</dbReference>
<evidence type="ECO:0000313" key="2">
    <source>
        <dbReference type="EMBL" id="KKP36584.1"/>
    </source>
</evidence>
<accession>A0A0F9YYM8</accession>
<feature type="transmembrane region" description="Helical" evidence="1">
    <location>
        <begin position="46"/>
        <end position="67"/>
    </location>
</feature>
<evidence type="ECO:0000256" key="1">
    <source>
        <dbReference type="SAM" id="Phobius"/>
    </source>
</evidence>
<keyword evidence="1" id="KW-0812">Transmembrane</keyword>
<sequence>MKKYTGELLIIIGSGAFTYGLFNFSYSQNFSFLNNTYSPGISYYYNFHHIILMTISVMTITTGYFILKNRKIN</sequence>
<dbReference type="AlphaFoldDB" id="A0A0F9YYM8"/>
<gene>
    <name evidence="2" type="ORF">UR23_C0016G0009</name>
</gene>
<feature type="transmembrane region" description="Helical" evidence="1">
    <location>
        <begin position="7"/>
        <end position="26"/>
    </location>
</feature>